<dbReference type="Proteomes" id="UP000095283">
    <property type="component" value="Unplaced"/>
</dbReference>
<sequence>MLITFTIIDCSAVTGLGHERWGDDIVAVLYKKAYNELGIFMLEIHNYVNAEMENPPKEVKH</sequence>
<accession>A0A1I7XSP3</accession>
<evidence type="ECO:0000313" key="1">
    <source>
        <dbReference type="Proteomes" id="UP000095283"/>
    </source>
</evidence>
<dbReference type="WBParaSite" id="Hba_20347">
    <property type="protein sequence ID" value="Hba_20347"/>
    <property type="gene ID" value="Hba_20347"/>
</dbReference>
<organism evidence="1 2">
    <name type="scientific">Heterorhabditis bacteriophora</name>
    <name type="common">Entomopathogenic nematode worm</name>
    <dbReference type="NCBI Taxonomy" id="37862"/>
    <lineage>
        <taxon>Eukaryota</taxon>
        <taxon>Metazoa</taxon>
        <taxon>Ecdysozoa</taxon>
        <taxon>Nematoda</taxon>
        <taxon>Chromadorea</taxon>
        <taxon>Rhabditida</taxon>
        <taxon>Rhabditina</taxon>
        <taxon>Rhabditomorpha</taxon>
        <taxon>Strongyloidea</taxon>
        <taxon>Heterorhabditidae</taxon>
        <taxon>Heterorhabditis</taxon>
    </lineage>
</organism>
<reference evidence="2" key="1">
    <citation type="submission" date="2016-11" db="UniProtKB">
        <authorList>
            <consortium name="WormBaseParasite"/>
        </authorList>
    </citation>
    <scope>IDENTIFICATION</scope>
</reference>
<proteinExistence type="predicted"/>
<evidence type="ECO:0000313" key="2">
    <source>
        <dbReference type="WBParaSite" id="Hba_20347"/>
    </source>
</evidence>
<keyword evidence="1" id="KW-1185">Reference proteome</keyword>
<dbReference type="AlphaFoldDB" id="A0A1I7XSP3"/>
<name>A0A1I7XSP3_HETBA</name>
<protein>
    <submittedName>
        <fullName evidence="2">Uncharacterized protein</fullName>
    </submittedName>
</protein>